<proteinExistence type="predicted"/>
<evidence type="ECO:0000313" key="2">
    <source>
        <dbReference type="Proteomes" id="UP000503540"/>
    </source>
</evidence>
<dbReference type="RefSeq" id="WP_167476438.1">
    <property type="nucleotide sequence ID" value="NZ_CP046172.1"/>
</dbReference>
<evidence type="ECO:0000313" key="1">
    <source>
        <dbReference type="EMBL" id="QIS13975.1"/>
    </source>
</evidence>
<name>A0A6G9YKZ2_9NOCA</name>
<dbReference type="EMBL" id="CP046172">
    <property type="protein sequence ID" value="QIS13975.1"/>
    <property type="molecule type" value="Genomic_DNA"/>
</dbReference>
<keyword evidence="2" id="KW-1185">Reference proteome</keyword>
<organism evidence="1 2">
    <name type="scientific">Nocardia arthritidis</name>
    <dbReference type="NCBI Taxonomy" id="228602"/>
    <lineage>
        <taxon>Bacteria</taxon>
        <taxon>Bacillati</taxon>
        <taxon>Actinomycetota</taxon>
        <taxon>Actinomycetes</taxon>
        <taxon>Mycobacteriales</taxon>
        <taxon>Nocardiaceae</taxon>
        <taxon>Nocardia</taxon>
    </lineage>
</organism>
<gene>
    <name evidence="1" type="ORF">F5544_30660</name>
</gene>
<dbReference type="KEGG" id="nah:F5544_30660"/>
<reference evidence="1 2" key="1">
    <citation type="journal article" date="2019" name="ACS Chem. Biol.">
        <title>Identification and Mobilization of a Cryptic Antibiotic Biosynthesis Gene Locus from a Human-Pathogenic Nocardia Isolate.</title>
        <authorList>
            <person name="Herisse M."/>
            <person name="Ishida K."/>
            <person name="Porter J.L."/>
            <person name="Howden B."/>
            <person name="Hertweck C."/>
            <person name="Stinear T.P."/>
            <person name="Pidot S.J."/>
        </authorList>
    </citation>
    <scope>NUCLEOTIDE SEQUENCE [LARGE SCALE GENOMIC DNA]</scope>
    <source>
        <strain evidence="1 2">AUSMDU00012717</strain>
    </source>
</reference>
<protein>
    <submittedName>
        <fullName evidence="1">Uncharacterized protein</fullName>
    </submittedName>
</protein>
<dbReference type="AlphaFoldDB" id="A0A6G9YKZ2"/>
<dbReference type="Proteomes" id="UP000503540">
    <property type="component" value="Chromosome"/>
</dbReference>
<sequence length="76" mass="8004">MKKVDHEIQRFSCPQASIPGHRRVLGVVIVVGWAVASPQAVAEPTPDVLFLDAGSNNPVAPACATIDRGTGSLNRN</sequence>
<accession>A0A6G9YKZ2</accession>